<evidence type="ECO:0000256" key="7">
    <source>
        <dbReference type="SAM" id="SignalP"/>
    </source>
</evidence>
<evidence type="ECO:0000259" key="8">
    <source>
        <dbReference type="Pfam" id="PF23722"/>
    </source>
</evidence>
<keyword evidence="4 6" id="KW-1133">Transmembrane helix</keyword>
<keyword evidence="2 6" id="KW-0812">Transmembrane</keyword>
<feature type="chain" id="PRO_5042169920" description="DEX1 C-terminal domain-containing protein" evidence="7">
    <location>
        <begin position="20"/>
        <end position="676"/>
    </location>
</feature>
<evidence type="ECO:0000313" key="10">
    <source>
        <dbReference type="Proteomes" id="UP001283361"/>
    </source>
</evidence>
<dbReference type="InterPro" id="IPR045232">
    <property type="entry name" value="FAM234"/>
</dbReference>
<feature type="transmembrane region" description="Helical" evidence="6">
    <location>
        <begin position="635"/>
        <end position="657"/>
    </location>
</feature>
<dbReference type="InterPro" id="IPR015943">
    <property type="entry name" value="WD40/YVTN_repeat-like_dom_sf"/>
</dbReference>
<name>A0AAE1CS03_9GAST</name>
<sequence>MSCFLKILLWFFVFQKSYEDDPIASKQQFKDSEKLKRRCPYSLRKLWQTDVSSFPFAASPLIADVNGDEKWDIVVAPFGETITVAEGDTGKHLHGWPRHNLDKSIHSSPLQFDIDGDGVLDLLFITSKGEGLFYSKDGYQLHIYNFQIDPAYVKSRWFDEENNYVHYKNIHESVLQMPSPGYIPVDPHVFDTPVLHDKRFLVIPLSFFFSDDDYSEGQNGPWGSDAKQKDKYYITAVAILDLKKLHLDVQEGQSKAKPASVIKTSPFARVVFLELQQSPVFNLFSPTVIDVDCDFSQSEIIVGSSSGTLYMLTWDGQHRQGFPRTFGSISGRLTAVNLDDTPGMELVVTDKTGNVTCVDAVTAKNKWSARVGGTSFAGSSIVDVNMDGQLDVVVATSEGNVFALNGITGAVIPNYPYKASKGISGNVLVTKFNMIHGPYDLVFLSDDGVLHILASDHSCESQVALADTSLVDMLLHDLSPLSSRGLEVLVSTSDGSLVCLGSGQPTPREELEEEESQVIMQRLAVPGGSSNKPLSLDKGVILLEQWMRHIKEVTGSTLDIYFTIHSRVRGELFHLRVYMGSELVHAEDNIKASLGLQSITIQTPEQPGQAQVTVLVFDKTGYVSQDSLHLRFNQLILLDLQWLVLSPFIAMIIILLVNHGFPAKDLLPVTFPFKSK</sequence>
<organism evidence="9 10">
    <name type="scientific">Elysia crispata</name>
    <name type="common">lettuce slug</name>
    <dbReference type="NCBI Taxonomy" id="231223"/>
    <lineage>
        <taxon>Eukaryota</taxon>
        <taxon>Metazoa</taxon>
        <taxon>Spiralia</taxon>
        <taxon>Lophotrochozoa</taxon>
        <taxon>Mollusca</taxon>
        <taxon>Gastropoda</taxon>
        <taxon>Heterobranchia</taxon>
        <taxon>Euthyneura</taxon>
        <taxon>Panpulmonata</taxon>
        <taxon>Sacoglossa</taxon>
        <taxon>Placobranchoidea</taxon>
        <taxon>Plakobranchidae</taxon>
        <taxon>Elysia</taxon>
    </lineage>
</organism>
<dbReference type="InterPro" id="IPR013517">
    <property type="entry name" value="FG-GAP"/>
</dbReference>
<evidence type="ECO:0000256" key="5">
    <source>
        <dbReference type="ARBA" id="ARBA00023136"/>
    </source>
</evidence>
<accession>A0AAE1CS03</accession>
<dbReference type="Gene3D" id="2.130.10.10">
    <property type="entry name" value="YVTN repeat-like/Quinoprotein amine dehydrogenase"/>
    <property type="match status" value="1"/>
</dbReference>
<evidence type="ECO:0000256" key="4">
    <source>
        <dbReference type="ARBA" id="ARBA00022989"/>
    </source>
</evidence>
<protein>
    <recommendedName>
        <fullName evidence="8">DEX1 C-terminal domain-containing protein</fullName>
    </recommendedName>
</protein>
<evidence type="ECO:0000256" key="2">
    <source>
        <dbReference type="ARBA" id="ARBA00022692"/>
    </source>
</evidence>
<dbReference type="Proteomes" id="UP001283361">
    <property type="component" value="Unassembled WGS sequence"/>
</dbReference>
<reference evidence="9" key="1">
    <citation type="journal article" date="2023" name="G3 (Bethesda)">
        <title>A reference genome for the long-term kleptoplast-retaining sea slug Elysia crispata morphotype clarki.</title>
        <authorList>
            <person name="Eastman K.E."/>
            <person name="Pendleton A.L."/>
            <person name="Shaikh M.A."/>
            <person name="Suttiyut T."/>
            <person name="Ogas R."/>
            <person name="Tomko P."/>
            <person name="Gavelis G."/>
            <person name="Widhalm J.R."/>
            <person name="Wisecaver J.H."/>
        </authorList>
    </citation>
    <scope>NUCLEOTIDE SEQUENCE</scope>
    <source>
        <strain evidence="9">ECLA1</strain>
    </source>
</reference>
<evidence type="ECO:0000313" key="9">
    <source>
        <dbReference type="EMBL" id="KAK3731897.1"/>
    </source>
</evidence>
<dbReference type="Pfam" id="PF13517">
    <property type="entry name" value="FG-GAP_3"/>
    <property type="match status" value="1"/>
</dbReference>
<evidence type="ECO:0000256" key="1">
    <source>
        <dbReference type="ARBA" id="ARBA00004167"/>
    </source>
</evidence>
<evidence type="ECO:0000256" key="6">
    <source>
        <dbReference type="SAM" id="Phobius"/>
    </source>
</evidence>
<keyword evidence="5 6" id="KW-0472">Membrane</keyword>
<keyword evidence="10" id="KW-1185">Reference proteome</keyword>
<dbReference type="InterPro" id="IPR056376">
    <property type="entry name" value="DEX1_C"/>
</dbReference>
<dbReference type="GO" id="GO:0016020">
    <property type="term" value="C:membrane"/>
    <property type="evidence" value="ECO:0007669"/>
    <property type="project" value="UniProtKB-SubCell"/>
</dbReference>
<comment type="subcellular location">
    <subcellularLocation>
        <location evidence="1">Membrane</location>
        <topology evidence="1">Single-pass membrane protein</topology>
    </subcellularLocation>
</comment>
<comment type="caution">
    <text evidence="9">The sequence shown here is derived from an EMBL/GenBank/DDBJ whole genome shotgun (WGS) entry which is preliminary data.</text>
</comment>
<dbReference type="PANTHER" id="PTHR21419:SF23">
    <property type="entry name" value="PROTEIN DEFECTIVE IN EXINE FORMATION 1"/>
    <property type="match status" value="1"/>
</dbReference>
<feature type="signal peptide" evidence="7">
    <location>
        <begin position="1"/>
        <end position="19"/>
    </location>
</feature>
<proteinExistence type="predicted"/>
<feature type="domain" description="DEX1 C-terminal" evidence="8">
    <location>
        <begin position="543"/>
        <end position="633"/>
    </location>
</feature>
<dbReference type="EMBL" id="JAWDGP010006984">
    <property type="protein sequence ID" value="KAK3731897.1"/>
    <property type="molecule type" value="Genomic_DNA"/>
</dbReference>
<evidence type="ECO:0000256" key="3">
    <source>
        <dbReference type="ARBA" id="ARBA00022729"/>
    </source>
</evidence>
<dbReference type="SUPFAM" id="SSF69318">
    <property type="entry name" value="Integrin alpha N-terminal domain"/>
    <property type="match status" value="1"/>
</dbReference>
<gene>
    <name evidence="9" type="ORF">RRG08_043232</name>
</gene>
<dbReference type="PANTHER" id="PTHR21419">
    <property type="match status" value="1"/>
</dbReference>
<keyword evidence="3 7" id="KW-0732">Signal</keyword>
<dbReference type="AlphaFoldDB" id="A0AAE1CS03"/>
<dbReference type="Pfam" id="PF23722">
    <property type="entry name" value="Beta-sand_DEX1"/>
    <property type="match status" value="1"/>
</dbReference>
<dbReference type="InterPro" id="IPR028994">
    <property type="entry name" value="Integrin_alpha_N"/>
</dbReference>